<reference evidence="1" key="1">
    <citation type="submission" date="2020-10" db="EMBL/GenBank/DDBJ databases">
        <title>An improved Amphimedon queenslandica hologenome assembly reveals how three proteobacterial symbionts can extend the metabolic phenotypic of their marine sponge host.</title>
        <authorList>
            <person name="Degnan B."/>
            <person name="Degnan S."/>
            <person name="Xiang X."/>
        </authorList>
    </citation>
    <scope>NUCLEOTIDE SEQUENCE</scope>
    <source>
        <strain evidence="1">AqS2</strain>
    </source>
</reference>
<dbReference type="InterPro" id="IPR027417">
    <property type="entry name" value="P-loop_NTPase"/>
</dbReference>
<protein>
    <submittedName>
        <fullName evidence="1">Uncharacterized protein</fullName>
    </submittedName>
</protein>
<gene>
    <name evidence="1" type="ORF">ISN26_03645</name>
</gene>
<evidence type="ECO:0000313" key="2">
    <source>
        <dbReference type="Proteomes" id="UP000604381"/>
    </source>
</evidence>
<dbReference type="Proteomes" id="UP000604381">
    <property type="component" value="Unassembled WGS sequence"/>
</dbReference>
<dbReference type="SUPFAM" id="SSF52540">
    <property type="entry name" value="P-loop containing nucleoside triphosphate hydrolases"/>
    <property type="match status" value="1"/>
</dbReference>
<sequence length="360" mass="39212">MKPGGKGYIFACSTGLFRSCLKKRKTYVIIVPGQEFTIKLTASIKNLGNLPNGSIGLGGLTLFCGWNGSGKTYAAKTLYSALRAVNSNHAWNLVGHEIETLHRLLPYGARRRSDPLRREIAELAEMPAHVLHFLERDGASYVERVRAVAAAPAFTAEAMCNGAAKKRANGAAAAKKRGSRTDYEEIQRAVRAIKAFARLSPEKILHKSLERTLPDLLLGSFMAPRLSALAAGERKEFSLDIKGALSFATTGNKCKVAVKNAAKISGMPSVIYLDNLETQVSIESFRMPRGNGLAKCFPSYHEDLSKMLDFPRAAQGDFQEELDQISEIIGGKFEYEGGQLYFKGKKGLRIEASMASAGTC</sequence>
<keyword evidence="2" id="KW-1185">Reference proteome</keyword>
<evidence type="ECO:0000313" key="1">
    <source>
        <dbReference type="EMBL" id="MBF2735167.1"/>
    </source>
</evidence>
<comment type="caution">
    <text evidence="1">The sequence shown here is derived from an EMBL/GenBank/DDBJ whole genome shotgun (WGS) entry which is preliminary data.</text>
</comment>
<name>A0A930UHU2_9GAMM</name>
<dbReference type="AlphaFoldDB" id="A0A930UHU2"/>
<organism evidence="1 2">
    <name type="scientific">Candidatus Amphirhobacter heronislandensis</name>
    <dbReference type="NCBI Taxonomy" id="1732024"/>
    <lineage>
        <taxon>Bacteria</taxon>
        <taxon>Pseudomonadati</taxon>
        <taxon>Pseudomonadota</taxon>
        <taxon>Gammaproteobacteria</taxon>
        <taxon>Candidatus Tethybacterales</taxon>
        <taxon>Candidatus Tethybacteraceae</taxon>
        <taxon>Candidatus Amphirhobacter</taxon>
    </lineage>
</organism>
<dbReference type="EMBL" id="JADHEI010000033">
    <property type="protein sequence ID" value="MBF2735167.1"/>
    <property type="molecule type" value="Genomic_DNA"/>
</dbReference>
<proteinExistence type="predicted"/>
<accession>A0A930UHU2</accession>